<evidence type="ECO:0000313" key="1">
    <source>
        <dbReference type="EMBL" id="KAE9387956.1"/>
    </source>
</evidence>
<dbReference type="Proteomes" id="UP000799118">
    <property type="component" value="Unassembled WGS sequence"/>
</dbReference>
<name>A0A6A4GRA0_9AGAR</name>
<proteinExistence type="predicted"/>
<dbReference type="EMBL" id="ML769770">
    <property type="protein sequence ID" value="KAE9387956.1"/>
    <property type="molecule type" value="Genomic_DNA"/>
</dbReference>
<sequence>MTFTFTLTIVQLQNKSQTPRYKEHISWTGGEQLWAVEKLVGYHEVSSRQTEYLVKMGAKKNLKDLDVWAEYQICHPKLSRKFDQMQSTMFNNNNSFANFQLMHCAVRFTHKISYGLQCGHYVISLHNTISLRWN</sequence>
<keyword evidence="2" id="KW-1185">Reference proteome</keyword>
<dbReference type="AlphaFoldDB" id="A0A6A4GRA0"/>
<protein>
    <submittedName>
        <fullName evidence="1">Uncharacterized protein</fullName>
    </submittedName>
</protein>
<reference evidence="1" key="1">
    <citation type="journal article" date="2019" name="Environ. Microbiol.">
        <title>Fungal ecological strategies reflected in gene transcription - a case study of two litter decomposers.</title>
        <authorList>
            <person name="Barbi F."/>
            <person name="Kohler A."/>
            <person name="Barry K."/>
            <person name="Baskaran P."/>
            <person name="Daum C."/>
            <person name="Fauchery L."/>
            <person name="Ihrmark K."/>
            <person name="Kuo A."/>
            <person name="LaButti K."/>
            <person name="Lipzen A."/>
            <person name="Morin E."/>
            <person name="Grigoriev I.V."/>
            <person name="Henrissat B."/>
            <person name="Lindahl B."/>
            <person name="Martin F."/>
        </authorList>
    </citation>
    <scope>NUCLEOTIDE SEQUENCE</scope>
    <source>
        <strain evidence="1">JB14</strain>
    </source>
</reference>
<accession>A0A6A4GRA0</accession>
<organism evidence="1 2">
    <name type="scientific">Gymnopus androsaceus JB14</name>
    <dbReference type="NCBI Taxonomy" id="1447944"/>
    <lineage>
        <taxon>Eukaryota</taxon>
        <taxon>Fungi</taxon>
        <taxon>Dikarya</taxon>
        <taxon>Basidiomycota</taxon>
        <taxon>Agaricomycotina</taxon>
        <taxon>Agaricomycetes</taxon>
        <taxon>Agaricomycetidae</taxon>
        <taxon>Agaricales</taxon>
        <taxon>Marasmiineae</taxon>
        <taxon>Omphalotaceae</taxon>
        <taxon>Gymnopus</taxon>
    </lineage>
</organism>
<evidence type="ECO:0000313" key="2">
    <source>
        <dbReference type="Proteomes" id="UP000799118"/>
    </source>
</evidence>
<gene>
    <name evidence="1" type="ORF">BT96DRAFT_947969</name>
</gene>